<dbReference type="CDD" id="cd04301">
    <property type="entry name" value="NAT_SF"/>
    <property type="match status" value="1"/>
</dbReference>
<dbReference type="InterPro" id="IPR000182">
    <property type="entry name" value="GNAT_dom"/>
</dbReference>
<evidence type="ECO:0000256" key="2">
    <source>
        <dbReference type="ARBA" id="ARBA00023315"/>
    </source>
</evidence>
<keyword evidence="1" id="KW-0808">Transferase</keyword>
<gene>
    <name evidence="4" type="ORF">NX786_22280</name>
</gene>
<proteinExistence type="predicted"/>
<dbReference type="RefSeq" id="WP_259451094.1">
    <property type="nucleotide sequence ID" value="NZ_CP119520.1"/>
</dbReference>
<keyword evidence="5" id="KW-1185">Reference proteome</keyword>
<comment type="caution">
    <text evidence="4">The sequence shown here is derived from an EMBL/GenBank/DDBJ whole genome shotgun (WGS) entry which is preliminary data.</text>
</comment>
<dbReference type="Pfam" id="PF00583">
    <property type="entry name" value="Acetyltransf_1"/>
    <property type="match status" value="1"/>
</dbReference>
<feature type="domain" description="N-acetyltransferase" evidence="3">
    <location>
        <begin position="5"/>
        <end position="145"/>
    </location>
</feature>
<dbReference type="PROSITE" id="PS51186">
    <property type="entry name" value="GNAT"/>
    <property type="match status" value="1"/>
</dbReference>
<reference evidence="4" key="1">
    <citation type="submission" date="2022-08" db="EMBL/GenBank/DDBJ databases">
        <title>Reclassification of Massilia species as members of the genera Telluria, Duganella, Pseudoduganella, Mokoshia gen. nov. and Zemynaea gen. nov. using orthogonal and non-orthogonal genome-based approaches.</title>
        <authorList>
            <person name="Bowman J.P."/>
        </authorList>
    </citation>
    <scope>NUCLEOTIDE SEQUENCE</scope>
    <source>
        <strain evidence="4">LMG 11547</strain>
    </source>
</reference>
<sequence>MSCTLQFRRATHADIPAMSRIRLAVTENALRDPTRITVAMYEDYLERSGRGWVAEADGEIVGFSYADNANASIWALFIQPGQEGRGLGKALLEQATDWLFAQGHAQIRLTTGAGTRADRFYAARGWRRDPVGESEIAYTLARPVVSLTP</sequence>
<organism evidence="4 5">
    <name type="scientific">Telluria mixta</name>
    <dbReference type="NCBI Taxonomy" id="34071"/>
    <lineage>
        <taxon>Bacteria</taxon>
        <taxon>Pseudomonadati</taxon>
        <taxon>Pseudomonadota</taxon>
        <taxon>Betaproteobacteria</taxon>
        <taxon>Burkholderiales</taxon>
        <taxon>Oxalobacteraceae</taxon>
        <taxon>Telluria group</taxon>
        <taxon>Telluria</taxon>
    </lineage>
</organism>
<accession>A0ABT2C5Z0</accession>
<dbReference type="InterPro" id="IPR050832">
    <property type="entry name" value="Bact_Acetyltransf"/>
</dbReference>
<dbReference type="InterPro" id="IPR016181">
    <property type="entry name" value="Acyl_CoA_acyltransferase"/>
</dbReference>
<evidence type="ECO:0000313" key="4">
    <source>
        <dbReference type="EMBL" id="MCS0632059.1"/>
    </source>
</evidence>
<dbReference type="EMBL" id="JANUHC010000008">
    <property type="protein sequence ID" value="MCS0632059.1"/>
    <property type="molecule type" value="Genomic_DNA"/>
</dbReference>
<evidence type="ECO:0000313" key="5">
    <source>
        <dbReference type="Proteomes" id="UP001165263"/>
    </source>
</evidence>
<dbReference type="SUPFAM" id="SSF55729">
    <property type="entry name" value="Acyl-CoA N-acyltransferases (Nat)"/>
    <property type="match status" value="1"/>
</dbReference>
<evidence type="ECO:0000256" key="1">
    <source>
        <dbReference type="ARBA" id="ARBA00022679"/>
    </source>
</evidence>
<dbReference type="Proteomes" id="UP001165263">
    <property type="component" value="Unassembled WGS sequence"/>
</dbReference>
<dbReference type="PANTHER" id="PTHR43877">
    <property type="entry name" value="AMINOALKYLPHOSPHONATE N-ACETYLTRANSFERASE-RELATED-RELATED"/>
    <property type="match status" value="1"/>
</dbReference>
<keyword evidence="2" id="KW-0012">Acyltransferase</keyword>
<name>A0ABT2C5Z0_9BURK</name>
<protein>
    <submittedName>
        <fullName evidence="4">GNAT family N-acetyltransferase</fullName>
    </submittedName>
</protein>
<dbReference type="Gene3D" id="3.40.630.30">
    <property type="match status" value="1"/>
</dbReference>
<evidence type="ECO:0000259" key="3">
    <source>
        <dbReference type="PROSITE" id="PS51186"/>
    </source>
</evidence>